<dbReference type="InterPro" id="IPR000182">
    <property type="entry name" value="GNAT_dom"/>
</dbReference>
<dbReference type="STRING" id="390807.SAMN04488095_2691"/>
<dbReference type="AlphaFoldDB" id="A0A1I3QVM9"/>
<proteinExistence type="predicted"/>
<dbReference type="GO" id="GO:0008080">
    <property type="term" value="F:N-acetyltransferase activity"/>
    <property type="evidence" value="ECO:0007669"/>
    <property type="project" value="InterPro"/>
</dbReference>
<dbReference type="CDD" id="cd04301">
    <property type="entry name" value="NAT_SF"/>
    <property type="match status" value="1"/>
</dbReference>
<gene>
    <name evidence="3" type="ORF">SAMN04488095_2691</name>
</gene>
<dbReference type="RefSeq" id="WP_092781603.1">
    <property type="nucleotide sequence ID" value="NZ_FORA01000003.1"/>
</dbReference>
<dbReference type="InterPro" id="IPR050769">
    <property type="entry name" value="NAT_camello-type"/>
</dbReference>
<protein>
    <submittedName>
        <fullName evidence="3">Ribosomal-protein-alanine N-acetyltransferase</fullName>
    </submittedName>
</protein>
<evidence type="ECO:0000259" key="2">
    <source>
        <dbReference type="PROSITE" id="PS51186"/>
    </source>
</evidence>
<dbReference type="InterPro" id="IPR016181">
    <property type="entry name" value="Acyl_CoA_acyltransferase"/>
</dbReference>
<dbReference type="PANTHER" id="PTHR13947">
    <property type="entry name" value="GNAT FAMILY N-ACETYLTRANSFERASE"/>
    <property type="match status" value="1"/>
</dbReference>
<dbReference type="Gene3D" id="3.40.630.30">
    <property type="match status" value="1"/>
</dbReference>
<dbReference type="SUPFAM" id="SSF55729">
    <property type="entry name" value="Acyl-CoA N-acyltransferases (Nat)"/>
    <property type="match status" value="1"/>
</dbReference>
<keyword evidence="1 3" id="KW-0808">Transferase</keyword>
<dbReference type="Pfam" id="PF00583">
    <property type="entry name" value="Acetyltransf_1"/>
    <property type="match status" value="1"/>
</dbReference>
<evidence type="ECO:0000256" key="1">
    <source>
        <dbReference type="ARBA" id="ARBA00022679"/>
    </source>
</evidence>
<dbReference type="EMBL" id="FORA01000003">
    <property type="protein sequence ID" value="SFJ38214.1"/>
    <property type="molecule type" value="Genomic_DNA"/>
</dbReference>
<reference evidence="3 4" key="1">
    <citation type="submission" date="2016-10" db="EMBL/GenBank/DDBJ databases">
        <authorList>
            <person name="de Groot N.N."/>
        </authorList>
    </citation>
    <scope>NUCLEOTIDE SEQUENCE [LARGE SCALE GENOMIC DNA]</scope>
    <source>
        <strain evidence="3 4">DSM 19073</strain>
    </source>
</reference>
<dbReference type="PROSITE" id="PS51186">
    <property type="entry name" value="GNAT"/>
    <property type="match status" value="1"/>
</dbReference>
<dbReference type="PANTHER" id="PTHR13947:SF37">
    <property type="entry name" value="LD18367P"/>
    <property type="match status" value="1"/>
</dbReference>
<accession>A0A1I3QVM9</accession>
<name>A0A1I3QVM9_9RHOB</name>
<evidence type="ECO:0000313" key="4">
    <source>
        <dbReference type="Proteomes" id="UP000199110"/>
    </source>
</evidence>
<evidence type="ECO:0000313" key="3">
    <source>
        <dbReference type="EMBL" id="SFJ38214.1"/>
    </source>
</evidence>
<keyword evidence="4" id="KW-1185">Reference proteome</keyword>
<dbReference type="Proteomes" id="UP000199110">
    <property type="component" value="Unassembled WGS sequence"/>
</dbReference>
<dbReference type="OrthoDB" id="9804026at2"/>
<feature type="domain" description="N-acetyltransferase" evidence="2">
    <location>
        <begin position="1"/>
        <end position="126"/>
    </location>
</feature>
<sequence>MARLHAVVFAGAARWSEASLVAARDDPAGIFCATDDGFVLGRVISEEAELLTLVVDPTHRRRGAGRALLADFEDRARRKAARKAFLEVAADNAPALALYLGAGWGQVGRRGGYYDGTDALILRKML</sequence>
<organism evidence="3 4">
    <name type="scientific">Jannaschia pohangensis</name>
    <dbReference type="NCBI Taxonomy" id="390807"/>
    <lineage>
        <taxon>Bacteria</taxon>
        <taxon>Pseudomonadati</taxon>
        <taxon>Pseudomonadota</taxon>
        <taxon>Alphaproteobacteria</taxon>
        <taxon>Rhodobacterales</taxon>
        <taxon>Roseobacteraceae</taxon>
        <taxon>Jannaschia</taxon>
    </lineage>
</organism>